<dbReference type="Pfam" id="PF20256">
    <property type="entry name" value="MoCoBD_2"/>
    <property type="match status" value="1"/>
</dbReference>
<accession>A0A0A0HRB2</accession>
<dbReference type="PIRSF" id="PIRSF036389">
    <property type="entry name" value="IOR_B"/>
    <property type="match status" value="1"/>
</dbReference>
<dbReference type="SUPFAM" id="SSF54665">
    <property type="entry name" value="CO dehydrogenase molybdoprotein N-domain-like"/>
    <property type="match status" value="1"/>
</dbReference>
<evidence type="ECO:0000259" key="2">
    <source>
        <dbReference type="SMART" id="SM01008"/>
    </source>
</evidence>
<dbReference type="Gene3D" id="3.90.1170.50">
    <property type="entry name" value="Aldehyde oxidase/xanthine dehydrogenase, a/b hammerhead"/>
    <property type="match status" value="1"/>
</dbReference>
<gene>
    <name evidence="3" type="ORF">rosmuc_01468</name>
</gene>
<evidence type="ECO:0000313" key="4">
    <source>
        <dbReference type="Proteomes" id="UP000030021"/>
    </source>
</evidence>
<protein>
    <submittedName>
        <fullName evidence="3">Aerobic-type carbon monoxide dehydrogenase, large subunit CoxL/CutL-like protein</fullName>
        <ecNumber evidence="3">1.3.99.16</ecNumber>
    </submittedName>
</protein>
<dbReference type="SMART" id="SM01008">
    <property type="entry name" value="Ald_Xan_dh_C"/>
    <property type="match status" value="1"/>
</dbReference>
<dbReference type="STRING" id="215743.ROSMUCSMR3_00282"/>
<dbReference type="GO" id="GO:0047121">
    <property type="term" value="F:isoquinoline 1-oxidoreductase activity"/>
    <property type="evidence" value="ECO:0007669"/>
    <property type="project" value="UniProtKB-EC"/>
</dbReference>
<dbReference type="InterPro" id="IPR046867">
    <property type="entry name" value="AldOxase/xan_DH_MoCoBD2"/>
</dbReference>
<organism evidence="3 4">
    <name type="scientific">Roseovarius mucosus DSM 17069</name>
    <dbReference type="NCBI Taxonomy" id="1288298"/>
    <lineage>
        <taxon>Bacteria</taxon>
        <taxon>Pseudomonadati</taxon>
        <taxon>Pseudomonadota</taxon>
        <taxon>Alphaproteobacteria</taxon>
        <taxon>Rhodobacterales</taxon>
        <taxon>Roseobacteraceae</taxon>
        <taxon>Roseovarius</taxon>
    </lineage>
</organism>
<dbReference type="InterPro" id="IPR006311">
    <property type="entry name" value="TAT_signal"/>
</dbReference>
<dbReference type="EMBL" id="AONH01000007">
    <property type="protein sequence ID" value="KGM88633.1"/>
    <property type="molecule type" value="Genomic_DNA"/>
</dbReference>
<dbReference type="SUPFAM" id="SSF56003">
    <property type="entry name" value="Molybdenum cofactor-binding domain"/>
    <property type="match status" value="2"/>
</dbReference>
<dbReference type="InterPro" id="IPR037165">
    <property type="entry name" value="AldOxase/xan_DH_Mopterin-bd_sf"/>
</dbReference>
<dbReference type="PATRIC" id="fig|1288298.3.peg.1480"/>
<reference evidence="3 4" key="1">
    <citation type="submission" date="2013-01" db="EMBL/GenBank/DDBJ databases">
        <authorList>
            <person name="Fiebig A."/>
            <person name="Goeker M."/>
            <person name="Klenk H.-P.P."/>
        </authorList>
    </citation>
    <scope>NUCLEOTIDE SEQUENCE [LARGE SCALE GENOMIC DNA]</scope>
    <source>
        <strain evidence="3 4">DSM 17069</strain>
    </source>
</reference>
<name>A0A0A0HRB2_9RHOB</name>
<keyword evidence="1" id="KW-0472">Membrane</keyword>
<evidence type="ECO:0000313" key="3">
    <source>
        <dbReference type="EMBL" id="KGM88633.1"/>
    </source>
</evidence>
<dbReference type="eggNOG" id="COG1529">
    <property type="taxonomic scope" value="Bacteria"/>
</dbReference>
<dbReference type="OrthoDB" id="9767994at2"/>
<proteinExistence type="predicted"/>
<feature type="transmembrane region" description="Helical" evidence="1">
    <location>
        <begin position="12"/>
        <end position="30"/>
    </location>
</feature>
<feature type="domain" description="Aldehyde oxidase/xanthine dehydrogenase a/b hammerhead" evidence="2">
    <location>
        <begin position="240"/>
        <end position="318"/>
    </location>
</feature>
<dbReference type="PANTHER" id="PTHR47495">
    <property type="entry name" value="ALDEHYDE DEHYDROGENASE"/>
    <property type="match status" value="1"/>
</dbReference>
<dbReference type="HOGENOM" id="CLU_013917_0_0_5"/>
<keyword evidence="3" id="KW-0560">Oxidoreductase</keyword>
<evidence type="ECO:0000256" key="1">
    <source>
        <dbReference type="SAM" id="Phobius"/>
    </source>
</evidence>
<dbReference type="Proteomes" id="UP000030021">
    <property type="component" value="Unassembled WGS sequence"/>
</dbReference>
<comment type="caution">
    <text evidence="3">The sequence shown here is derived from an EMBL/GenBank/DDBJ whole genome shotgun (WGS) entry which is preliminary data.</text>
</comment>
<dbReference type="PROSITE" id="PS51318">
    <property type="entry name" value="TAT"/>
    <property type="match status" value="1"/>
</dbReference>
<keyword evidence="1" id="KW-0812">Transmembrane</keyword>
<dbReference type="InterPro" id="IPR036856">
    <property type="entry name" value="Ald_Oxase/Xan_DH_a/b_sf"/>
</dbReference>
<dbReference type="Pfam" id="PF02738">
    <property type="entry name" value="MoCoBD_1"/>
    <property type="match status" value="1"/>
</dbReference>
<keyword evidence="1" id="KW-1133">Transmembrane helix</keyword>
<dbReference type="RefSeq" id="WP_037271524.1">
    <property type="nucleotide sequence ID" value="NZ_KN293978.2"/>
</dbReference>
<sequence length="746" mass="80108">MGRVKTIARRTFLIGSAAIAGGVAFGVWRYKTPYANPLLSDLPEGAAALTPYVLITSDAITLITPRADKGQGAISVQAALIAEELDVDLDQIKTDPGPPSPAYYNTALAGDAVPFRATDDSWLAQTTRSLADAPMKFLGMQITGGSTTVPDGFDKLRHAGAVARETLKATAARLHTLSATDLRTERGAVILPDGTRLSYQSLAAEAANTDAVTDVTLRAPSDWRLLGQPMQRIDIVAKSTGTQDYGIDVTRPDMAHAALRLNPAIGGARLSHDPTPALAMRGVIKVVALPDGVAVIADNTWRAMRAVAAIPVEWGPAQIPPEMDTHWQTLSDSFTPDRQDSQFRDAGDVETALSDGTDLTVEYRAPYLAHAPLEPLNATVLYTPDRVDIWTGTQVPRFVQNNVAKLTDLTPDAIHVHALMIGGSFGHRLEDEVTRHATRIAMELPGRPVKLTYSRKEDMTHDFPRQIALARGRGRVANGQVAAYDLGIAMPSVLSSQMGRQSIPAPGPDLQIVAGAWDQPFDIPHYRVTGYRTPELAPISSWRSVGASSNGFFHDSLLDELIHAAGADPLAERLRLCNHTPSRKVLEAVGEMSNWGSPLAPNQGRGVAFCLSFGVPCAQVVEVTNTDNGLRLDHVYVAADVGRILDPINFEGLVKGGVIFGLGHAIHAEITYAGGAAEQSNFDTFQSLRLYQCPEITVRGLENGTRIKGIGEPPVPPAAPALANAIFAATGRRLREMPFDKFVTFI</sequence>
<dbReference type="EC" id="1.3.99.16" evidence="3"/>
<dbReference type="PANTHER" id="PTHR47495:SF1">
    <property type="entry name" value="BLL3820 PROTEIN"/>
    <property type="match status" value="1"/>
</dbReference>
<dbReference type="InterPro" id="IPR000674">
    <property type="entry name" value="Ald_Oxase/Xan_DH_a/b"/>
</dbReference>
<dbReference type="Gene3D" id="3.30.365.10">
    <property type="entry name" value="Aldehyde oxidase/xanthine dehydrogenase, molybdopterin binding domain"/>
    <property type="match status" value="4"/>
</dbReference>
<dbReference type="AlphaFoldDB" id="A0A0A0HRB2"/>
<dbReference type="InterPro" id="IPR052516">
    <property type="entry name" value="N-heterocyclic_Hydroxylase"/>
</dbReference>
<dbReference type="InterPro" id="IPR012368">
    <property type="entry name" value="OxRdtase_Mopterin-bd_su_IorB"/>
</dbReference>
<dbReference type="InterPro" id="IPR008274">
    <property type="entry name" value="AldOxase/xan_DH_MoCoBD1"/>
</dbReference>